<dbReference type="Proteomes" id="UP000030745">
    <property type="component" value="Unassembled WGS sequence"/>
</dbReference>
<reference evidence="1 2" key="1">
    <citation type="journal article" date="2013" name="PLoS Genet.">
        <title>Distinctive expansion of potential virulence genes in the genome of the oomycete fish pathogen Saprolegnia parasitica.</title>
        <authorList>
            <person name="Jiang R.H."/>
            <person name="de Bruijn I."/>
            <person name="Haas B.J."/>
            <person name="Belmonte R."/>
            <person name="Lobach L."/>
            <person name="Christie J."/>
            <person name="van den Ackerveken G."/>
            <person name="Bottin A."/>
            <person name="Bulone V."/>
            <person name="Diaz-Moreno S.M."/>
            <person name="Dumas B."/>
            <person name="Fan L."/>
            <person name="Gaulin E."/>
            <person name="Govers F."/>
            <person name="Grenville-Briggs L.J."/>
            <person name="Horner N.R."/>
            <person name="Levin J.Z."/>
            <person name="Mammella M."/>
            <person name="Meijer H.J."/>
            <person name="Morris P."/>
            <person name="Nusbaum C."/>
            <person name="Oome S."/>
            <person name="Phillips A.J."/>
            <person name="van Rooyen D."/>
            <person name="Rzeszutek E."/>
            <person name="Saraiva M."/>
            <person name="Secombes C.J."/>
            <person name="Seidl M.F."/>
            <person name="Snel B."/>
            <person name="Stassen J.H."/>
            <person name="Sykes S."/>
            <person name="Tripathy S."/>
            <person name="van den Berg H."/>
            <person name="Vega-Arreguin J.C."/>
            <person name="Wawra S."/>
            <person name="Young S.K."/>
            <person name="Zeng Q."/>
            <person name="Dieguez-Uribeondo J."/>
            <person name="Russ C."/>
            <person name="Tyler B.M."/>
            <person name="van West P."/>
        </authorList>
    </citation>
    <scope>NUCLEOTIDE SEQUENCE [LARGE SCALE GENOMIC DNA]</scope>
    <source>
        <strain evidence="1 2">CBS 223.65</strain>
    </source>
</reference>
<dbReference type="EMBL" id="KK583324">
    <property type="protein sequence ID" value="KDO20104.1"/>
    <property type="molecule type" value="Genomic_DNA"/>
</dbReference>
<organism evidence="1 2">
    <name type="scientific">Saprolegnia parasitica (strain CBS 223.65)</name>
    <dbReference type="NCBI Taxonomy" id="695850"/>
    <lineage>
        <taxon>Eukaryota</taxon>
        <taxon>Sar</taxon>
        <taxon>Stramenopiles</taxon>
        <taxon>Oomycota</taxon>
        <taxon>Saprolegniomycetes</taxon>
        <taxon>Saprolegniales</taxon>
        <taxon>Saprolegniaceae</taxon>
        <taxon>Saprolegnia</taxon>
    </lineage>
</organism>
<name>A0A067BNP1_SAPPC</name>
<dbReference type="RefSeq" id="XP_012209207.1">
    <property type="nucleotide sequence ID" value="XM_012353817.1"/>
</dbReference>
<protein>
    <recommendedName>
        <fullName evidence="3">Sfi1 spindle body domain-containing protein</fullName>
    </recommendedName>
</protein>
<sequence length="290" mass="35485">MTVTRRRQHVWFRDWQRIVTAHRLARLHQIRRLGHLLAVWRDHTRYVLACRVQLAVAYDRLSLVAHWSHWRATVARTRRIHRLVQARWDRTCARVLHGWYQVLTSSMLGQYHAQRRWRTKLVTILRRWQRRASITQLIARSQRRRRRVLFGHWISHTCVQQAVRVMQVQRQNRQLAILLLTWQRTALLAQCRRRAIRKMVYGVWGRWRQFVDQRRERAQWHRQLWVVLERDYGGRPPTQTGSQAYRQSAQLLHEARTRRHLMQVIVAAWRRLLPVPRLVTVPRHRRQNVP</sequence>
<keyword evidence="2" id="KW-1185">Reference proteome</keyword>
<accession>A0A067BNP1</accession>
<dbReference type="KEGG" id="spar:SPRG_14643"/>
<evidence type="ECO:0000313" key="1">
    <source>
        <dbReference type="EMBL" id="KDO20104.1"/>
    </source>
</evidence>
<dbReference type="OrthoDB" id="10668606at2759"/>
<dbReference type="VEuPathDB" id="FungiDB:SPRG_14643"/>
<evidence type="ECO:0000313" key="2">
    <source>
        <dbReference type="Proteomes" id="UP000030745"/>
    </source>
</evidence>
<evidence type="ECO:0008006" key="3">
    <source>
        <dbReference type="Google" id="ProtNLM"/>
    </source>
</evidence>
<proteinExistence type="predicted"/>
<dbReference type="GeneID" id="24136437"/>
<gene>
    <name evidence="1" type="ORF">SPRG_14643</name>
</gene>
<dbReference type="AlphaFoldDB" id="A0A067BNP1"/>